<accession>A0A0R1ME87</accession>
<evidence type="ECO:0008006" key="4">
    <source>
        <dbReference type="Google" id="ProtNLM"/>
    </source>
</evidence>
<dbReference type="PATRIC" id="fig|1423759.3.peg.775"/>
<dbReference type="GeneID" id="98310425"/>
<name>A0A0R1ME87_9LACO</name>
<dbReference type="STRING" id="1423759.FC92_GL000734"/>
<dbReference type="EMBL" id="AZDX01000021">
    <property type="protein sequence ID" value="KRL06445.1"/>
    <property type="molecule type" value="Genomic_DNA"/>
</dbReference>
<gene>
    <name evidence="2" type="ORF">FC92_GL000734</name>
</gene>
<evidence type="ECO:0000313" key="2">
    <source>
        <dbReference type="EMBL" id="KRL06445.1"/>
    </source>
</evidence>
<dbReference type="RefSeq" id="WP_057869740.1">
    <property type="nucleotide sequence ID" value="NZ_AZDX01000021.1"/>
</dbReference>
<dbReference type="SUPFAM" id="SSF53850">
    <property type="entry name" value="Periplasmic binding protein-like II"/>
    <property type="match status" value="1"/>
</dbReference>
<keyword evidence="1" id="KW-0812">Transmembrane</keyword>
<sequence length="251" mass="28265">MHKKMSISAIIISFFICLLFLLFWGFHFHITQPNTQEKLKIALVTNSGENKKISIFNKKMGTAIGKKLNKRVTFHTISTTTTVQDMQKYSIIIGLHKKMLNNQELKNSLAYLYIPNELVSLKDKGLSNLSVTTAKIAIVSNLDYPESLTLSDIKLRLVHEPSAANAVASVISKKTRAAVISTLDYSNLASQNIDYLENLKTNQTNPPISAQSYYIYFNKNTNIKKTLISLQNSQILAKLSFNILGQDYTKQ</sequence>
<reference evidence="2 3" key="1">
    <citation type="journal article" date="2015" name="Genome Announc.">
        <title>Expanding the biotechnology potential of lactobacilli through comparative genomics of 213 strains and associated genera.</title>
        <authorList>
            <person name="Sun Z."/>
            <person name="Harris H.M."/>
            <person name="McCann A."/>
            <person name="Guo C."/>
            <person name="Argimon S."/>
            <person name="Zhang W."/>
            <person name="Yang X."/>
            <person name="Jeffery I.B."/>
            <person name="Cooney J.C."/>
            <person name="Kagawa T.F."/>
            <person name="Liu W."/>
            <person name="Song Y."/>
            <person name="Salvetti E."/>
            <person name="Wrobel A."/>
            <person name="Rasinkangas P."/>
            <person name="Parkhill J."/>
            <person name="Rea M.C."/>
            <person name="O'Sullivan O."/>
            <person name="Ritari J."/>
            <person name="Douillard F.P."/>
            <person name="Paul Ross R."/>
            <person name="Yang R."/>
            <person name="Briner A.E."/>
            <person name="Felis G.E."/>
            <person name="de Vos W.M."/>
            <person name="Barrangou R."/>
            <person name="Klaenhammer T.R."/>
            <person name="Caufield P.W."/>
            <person name="Cui Y."/>
            <person name="Zhang H."/>
            <person name="O'Toole P.W."/>
        </authorList>
    </citation>
    <scope>NUCLEOTIDE SEQUENCE [LARGE SCALE GENOMIC DNA]</scope>
    <source>
        <strain evidence="2 3">DSM 19519</strain>
    </source>
</reference>
<protein>
    <recommendedName>
        <fullName evidence="4">Solute-binding protein family 3/N-terminal domain-containing protein</fullName>
    </recommendedName>
</protein>
<dbReference type="OrthoDB" id="2296250at2"/>
<dbReference type="Gene3D" id="3.40.190.10">
    <property type="entry name" value="Periplasmic binding protein-like II"/>
    <property type="match status" value="2"/>
</dbReference>
<keyword evidence="1" id="KW-1133">Transmembrane helix</keyword>
<proteinExistence type="predicted"/>
<evidence type="ECO:0000313" key="3">
    <source>
        <dbReference type="Proteomes" id="UP000051448"/>
    </source>
</evidence>
<dbReference type="AlphaFoldDB" id="A0A0R1ME87"/>
<feature type="transmembrane region" description="Helical" evidence="1">
    <location>
        <begin position="7"/>
        <end position="26"/>
    </location>
</feature>
<evidence type="ECO:0000256" key="1">
    <source>
        <dbReference type="SAM" id="Phobius"/>
    </source>
</evidence>
<keyword evidence="3" id="KW-1185">Reference proteome</keyword>
<comment type="caution">
    <text evidence="2">The sequence shown here is derived from an EMBL/GenBank/DDBJ whole genome shotgun (WGS) entry which is preliminary data.</text>
</comment>
<organism evidence="2 3">
    <name type="scientific">Liquorilactobacillus hordei DSM 19519</name>
    <dbReference type="NCBI Taxonomy" id="1423759"/>
    <lineage>
        <taxon>Bacteria</taxon>
        <taxon>Bacillati</taxon>
        <taxon>Bacillota</taxon>
        <taxon>Bacilli</taxon>
        <taxon>Lactobacillales</taxon>
        <taxon>Lactobacillaceae</taxon>
        <taxon>Liquorilactobacillus</taxon>
    </lineage>
</organism>
<keyword evidence="1" id="KW-0472">Membrane</keyword>
<dbReference type="Proteomes" id="UP000051448">
    <property type="component" value="Unassembled WGS sequence"/>
</dbReference>